<dbReference type="InParanoid" id="A0A0C3NGP4"/>
<accession>A0A0C3NGP4</accession>
<dbReference type="HOGENOM" id="CLU_051542_1_1_1"/>
<evidence type="ECO:0000313" key="4">
    <source>
        <dbReference type="Proteomes" id="UP000054217"/>
    </source>
</evidence>
<reference evidence="4" key="2">
    <citation type="submission" date="2015-01" db="EMBL/GenBank/DDBJ databases">
        <title>Evolutionary Origins and Diversification of the Mycorrhizal Mutualists.</title>
        <authorList>
            <consortium name="DOE Joint Genome Institute"/>
            <consortium name="Mycorrhizal Genomics Consortium"/>
            <person name="Kohler A."/>
            <person name="Kuo A."/>
            <person name="Nagy L.G."/>
            <person name="Floudas D."/>
            <person name="Copeland A."/>
            <person name="Barry K.W."/>
            <person name="Cichocki N."/>
            <person name="Veneault-Fourrey C."/>
            <person name="LaButti K."/>
            <person name="Lindquist E.A."/>
            <person name="Lipzen A."/>
            <person name="Lundell T."/>
            <person name="Morin E."/>
            <person name="Murat C."/>
            <person name="Riley R."/>
            <person name="Ohm R."/>
            <person name="Sun H."/>
            <person name="Tunlid A."/>
            <person name="Henrissat B."/>
            <person name="Grigoriev I.V."/>
            <person name="Hibbett D.S."/>
            <person name="Martin F."/>
        </authorList>
    </citation>
    <scope>NUCLEOTIDE SEQUENCE [LARGE SCALE GENOMIC DNA]</scope>
    <source>
        <strain evidence="4">Marx 270</strain>
    </source>
</reference>
<keyword evidence="1" id="KW-0808">Transferase</keyword>
<keyword evidence="2" id="KW-0949">S-adenosyl-L-methionine</keyword>
<organism evidence="3 4">
    <name type="scientific">Pisolithus tinctorius Marx 270</name>
    <dbReference type="NCBI Taxonomy" id="870435"/>
    <lineage>
        <taxon>Eukaryota</taxon>
        <taxon>Fungi</taxon>
        <taxon>Dikarya</taxon>
        <taxon>Basidiomycota</taxon>
        <taxon>Agaricomycotina</taxon>
        <taxon>Agaricomycetes</taxon>
        <taxon>Agaricomycetidae</taxon>
        <taxon>Boletales</taxon>
        <taxon>Sclerodermatineae</taxon>
        <taxon>Pisolithaceae</taxon>
        <taxon>Pisolithus</taxon>
    </lineage>
</organism>
<reference evidence="3 4" key="1">
    <citation type="submission" date="2014-04" db="EMBL/GenBank/DDBJ databases">
        <authorList>
            <consortium name="DOE Joint Genome Institute"/>
            <person name="Kuo A."/>
            <person name="Kohler A."/>
            <person name="Costa M.D."/>
            <person name="Nagy L.G."/>
            <person name="Floudas D."/>
            <person name="Copeland A."/>
            <person name="Barry K.W."/>
            <person name="Cichocki N."/>
            <person name="Veneault-Fourrey C."/>
            <person name="LaButti K."/>
            <person name="Lindquist E.A."/>
            <person name="Lipzen A."/>
            <person name="Lundell T."/>
            <person name="Morin E."/>
            <person name="Murat C."/>
            <person name="Sun H."/>
            <person name="Tunlid A."/>
            <person name="Henrissat B."/>
            <person name="Grigoriev I.V."/>
            <person name="Hibbett D.S."/>
            <person name="Martin F."/>
            <person name="Nordberg H.P."/>
            <person name="Cantor M.N."/>
            <person name="Hua S.X."/>
        </authorList>
    </citation>
    <scope>NUCLEOTIDE SEQUENCE [LARGE SCALE GENOMIC DNA]</scope>
    <source>
        <strain evidence="3 4">Marx 270</strain>
    </source>
</reference>
<evidence type="ECO:0000256" key="2">
    <source>
        <dbReference type="ARBA" id="ARBA00022691"/>
    </source>
</evidence>
<dbReference type="InterPro" id="IPR051654">
    <property type="entry name" value="Meroterpenoid_MTases"/>
</dbReference>
<evidence type="ECO:0000313" key="3">
    <source>
        <dbReference type="EMBL" id="KIN94865.1"/>
    </source>
</evidence>
<evidence type="ECO:0000256" key="1">
    <source>
        <dbReference type="ARBA" id="ARBA00022679"/>
    </source>
</evidence>
<dbReference type="PANTHER" id="PTHR35897:SF1">
    <property type="entry name" value="METHYLTRANSFERASE AUSD"/>
    <property type="match status" value="1"/>
</dbReference>
<proteinExistence type="predicted"/>
<dbReference type="GO" id="GO:0016740">
    <property type="term" value="F:transferase activity"/>
    <property type="evidence" value="ECO:0007669"/>
    <property type="project" value="UniProtKB-KW"/>
</dbReference>
<keyword evidence="4" id="KW-1185">Reference proteome</keyword>
<dbReference type="Proteomes" id="UP000054217">
    <property type="component" value="Unassembled WGS sequence"/>
</dbReference>
<dbReference type="AlphaFoldDB" id="A0A0C3NGP4"/>
<evidence type="ECO:0008006" key="5">
    <source>
        <dbReference type="Google" id="ProtNLM"/>
    </source>
</evidence>
<dbReference type="OrthoDB" id="2094832at2759"/>
<dbReference type="EMBL" id="KN832083">
    <property type="protein sequence ID" value="KIN94865.1"/>
    <property type="molecule type" value="Genomic_DNA"/>
</dbReference>
<gene>
    <name evidence="3" type="ORF">M404DRAFT_368403</name>
</gene>
<dbReference type="STRING" id="870435.A0A0C3NGP4"/>
<name>A0A0C3NGP4_PISTI</name>
<sequence length="306" mass="33727">MDSADISKADSVSFSVGSAQIVHVPPLDPSIYSLTSDEADFFKAVTGIEDDETLTAHILMAQERAYKVAPYPCIYFFGFLRMDITKLPVYSDILAIGRERTDAIFLDLGCCFSVESRRVAFDGFPARGIISSDIKEEFLELSHFLFRTSKDTWAGHFVPGDALDPEMLSVAPVARGSKLGSPPDLSTLTSLNPLRGHCSVIHTSYFLHLFSEEQQLHLARALAGLLSPEPGSIICGFQSGRKEKGNVPMAFGSSELALFSHSPQSWIELWDGTVFEKGEVEVNATVREVFLMGQRLNVLAWSVKRL</sequence>
<dbReference type="PANTHER" id="PTHR35897">
    <property type="entry name" value="METHYLTRANSFERASE AUSD"/>
    <property type="match status" value="1"/>
</dbReference>
<protein>
    <recommendedName>
        <fullName evidence="5">Methyltransferase domain-containing protein</fullName>
    </recommendedName>
</protein>